<keyword evidence="3 6" id="KW-0812">Transmembrane</keyword>
<evidence type="ECO:0000259" key="7">
    <source>
        <dbReference type="Pfam" id="PF06271"/>
    </source>
</evidence>
<feature type="transmembrane region" description="Helical" evidence="6">
    <location>
        <begin position="59"/>
        <end position="78"/>
    </location>
</feature>
<feature type="domain" description="RDD" evidence="7">
    <location>
        <begin position="23"/>
        <end position="124"/>
    </location>
</feature>
<evidence type="ECO:0000256" key="5">
    <source>
        <dbReference type="ARBA" id="ARBA00023136"/>
    </source>
</evidence>
<dbReference type="PIRSF" id="PIRSF021697">
    <property type="entry name" value="UCP021697"/>
    <property type="match status" value="1"/>
</dbReference>
<dbReference type="Pfam" id="PF06271">
    <property type="entry name" value="RDD"/>
    <property type="match status" value="1"/>
</dbReference>
<dbReference type="InterPro" id="IPR051791">
    <property type="entry name" value="Pra-immunoreactive"/>
</dbReference>
<keyword evidence="2" id="KW-1003">Cell membrane</keyword>
<dbReference type="EMBL" id="CAEZTF010000076">
    <property type="protein sequence ID" value="CAB4560401.1"/>
    <property type="molecule type" value="Genomic_DNA"/>
</dbReference>
<dbReference type="PANTHER" id="PTHR36115">
    <property type="entry name" value="PROLINE-RICH ANTIGEN HOMOLOG-RELATED"/>
    <property type="match status" value="1"/>
</dbReference>
<sequence length="130" mass="14060">MTDTPNWAGKRLGLPEYGPGSLAKVGRRLSALAIDWTLSMLVAGAFFNSDNSATLGFFMLQQWLLVATLGSSFGHRILGLRVVKLDGTHVGLIPSLIRIVLILLVIPAVIWDADNRGLHDKAAKTALVLR</sequence>
<evidence type="ECO:0000256" key="2">
    <source>
        <dbReference type="ARBA" id="ARBA00022475"/>
    </source>
</evidence>
<protein>
    <submittedName>
        <fullName evidence="8">Unannotated protein</fullName>
    </submittedName>
</protein>
<evidence type="ECO:0000256" key="3">
    <source>
        <dbReference type="ARBA" id="ARBA00022692"/>
    </source>
</evidence>
<feature type="transmembrane region" description="Helical" evidence="6">
    <location>
        <begin position="90"/>
        <end position="111"/>
    </location>
</feature>
<keyword evidence="5 6" id="KW-0472">Membrane</keyword>
<dbReference type="InterPro" id="IPR010432">
    <property type="entry name" value="RDD"/>
</dbReference>
<organism evidence="8">
    <name type="scientific">freshwater metagenome</name>
    <dbReference type="NCBI Taxonomy" id="449393"/>
    <lineage>
        <taxon>unclassified sequences</taxon>
        <taxon>metagenomes</taxon>
        <taxon>ecological metagenomes</taxon>
    </lineage>
</organism>
<dbReference type="PANTHER" id="PTHR36115:SF6">
    <property type="entry name" value="PROLINE-RICH ANTIGEN HOMOLOG"/>
    <property type="match status" value="1"/>
</dbReference>
<dbReference type="InterPro" id="IPR016795">
    <property type="entry name" value="UCP021697"/>
</dbReference>
<comment type="subcellular location">
    <subcellularLocation>
        <location evidence="1">Cell membrane</location>
        <topology evidence="1">Multi-pass membrane protein</topology>
    </subcellularLocation>
</comment>
<dbReference type="GO" id="GO:0005886">
    <property type="term" value="C:plasma membrane"/>
    <property type="evidence" value="ECO:0007669"/>
    <property type="project" value="UniProtKB-SubCell"/>
</dbReference>
<dbReference type="AlphaFoldDB" id="A0A6J6D8Y8"/>
<name>A0A6J6D8Y8_9ZZZZ</name>
<evidence type="ECO:0000313" key="8">
    <source>
        <dbReference type="EMBL" id="CAB4560401.1"/>
    </source>
</evidence>
<evidence type="ECO:0000256" key="4">
    <source>
        <dbReference type="ARBA" id="ARBA00022989"/>
    </source>
</evidence>
<accession>A0A6J6D8Y8</accession>
<proteinExistence type="predicted"/>
<feature type="transmembrane region" description="Helical" evidence="6">
    <location>
        <begin position="29"/>
        <end position="47"/>
    </location>
</feature>
<evidence type="ECO:0000256" key="1">
    <source>
        <dbReference type="ARBA" id="ARBA00004651"/>
    </source>
</evidence>
<gene>
    <name evidence="8" type="ORF">UFOPK1618_00489</name>
</gene>
<evidence type="ECO:0000256" key="6">
    <source>
        <dbReference type="SAM" id="Phobius"/>
    </source>
</evidence>
<keyword evidence="4 6" id="KW-1133">Transmembrane helix</keyword>
<reference evidence="8" key="1">
    <citation type="submission" date="2020-05" db="EMBL/GenBank/DDBJ databases">
        <authorList>
            <person name="Chiriac C."/>
            <person name="Salcher M."/>
            <person name="Ghai R."/>
            <person name="Kavagutti S V."/>
        </authorList>
    </citation>
    <scope>NUCLEOTIDE SEQUENCE</scope>
</reference>